<dbReference type="InterPro" id="IPR046341">
    <property type="entry name" value="SET_dom_sf"/>
</dbReference>
<evidence type="ECO:0000259" key="1">
    <source>
        <dbReference type="PROSITE" id="PS50280"/>
    </source>
</evidence>
<dbReference type="SUPFAM" id="SSF82199">
    <property type="entry name" value="SET domain"/>
    <property type="match status" value="1"/>
</dbReference>
<evidence type="ECO:0000313" key="2">
    <source>
        <dbReference type="EMBL" id="QHT26331.1"/>
    </source>
</evidence>
<dbReference type="CDD" id="cd08161">
    <property type="entry name" value="SET"/>
    <property type="match status" value="1"/>
</dbReference>
<organism evidence="2">
    <name type="scientific">viral metagenome</name>
    <dbReference type="NCBI Taxonomy" id="1070528"/>
    <lineage>
        <taxon>unclassified sequences</taxon>
        <taxon>metagenomes</taxon>
        <taxon>organismal metagenomes</taxon>
    </lineage>
</organism>
<accession>A0A6C0ECG5</accession>
<proteinExistence type="predicted"/>
<dbReference type="Gene3D" id="2.170.270.10">
    <property type="entry name" value="SET domain"/>
    <property type="match status" value="1"/>
</dbReference>
<sequence>MYGLLLVATLLVCLFVATNNNNSFFEIRPSKIHGVGVFTRKQFFTGEAVLKAIELSQEITYLGKHVNHSNNPNTVLKLQNDGWYLLALRNINPNEEITADYKDTPPFIKKPDPNWK</sequence>
<feature type="domain" description="SET" evidence="1">
    <location>
        <begin position="23"/>
        <end position="102"/>
    </location>
</feature>
<reference evidence="2" key="1">
    <citation type="journal article" date="2020" name="Nature">
        <title>Giant virus diversity and host interactions through global metagenomics.</title>
        <authorList>
            <person name="Schulz F."/>
            <person name="Roux S."/>
            <person name="Paez-Espino D."/>
            <person name="Jungbluth S."/>
            <person name="Walsh D.A."/>
            <person name="Denef V.J."/>
            <person name="McMahon K.D."/>
            <person name="Konstantinidis K.T."/>
            <person name="Eloe-Fadrosh E.A."/>
            <person name="Kyrpides N.C."/>
            <person name="Woyke T."/>
        </authorList>
    </citation>
    <scope>NUCLEOTIDE SEQUENCE</scope>
    <source>
        <strain evidence="2">GVMAG-M-3300023179-27</strain>
    </source>
</reference>
<protein>
    <recommendedName>
        <fullName evidence="1">SET domain-containing protein</fullName>
    </recommendedName>
</protein>
<dbReference type="AlphaFoldDB" id="A0A6C0ECG5"/>
<dbReference type="EMBL" id="MN739785">
    <property type="protein sequence ID" value="QHT26331.1"/>
    <property type="molecule type" value="Genomic_DNA"/>
</dbReference>
<dbReference type="PROSITE" id="PS50280">
    <property type="entry name" value="SET"/>
    <property type="match status" value="1"/>
</dbReference>
<dbReference type="InterPro" id="IPR001214">
    <property type="entry name" value="SET_dom"/>
</dbReference>
<dbReference type="Pfam" id="PF00856">
    <property type="entry name" value="SET"/>
    <property type="match status" value="1"/>
</dbReference>
<name>A0A6C0ECG5_9ZZZZ</name>